<evidence type="ECO:0000313" key="2">
    <source>
        <dbReference type="EMBL" id="PLW45026.1"/>
    </source>
</evidence>
<reference evidence="3 4" key="1">
    <citation type="submission" date="2017-11" db="EMBL/GenBank/DDBJ databases">
        <title>De novo assembly and phasing of dikaryotic genomes from two isolates of Puccinia coronata f. sp. avenae, the causal agent of oat crown rust.</title>
        <authorList>
            <person name="Miller M.E."/>
            <person name="Zhang Y."/>
            <person name="Omidvar V."/>
            <person name="Sperschneider J."/>
            <person name="Schwessinger B."/>
            <person name="Raley C."/>
            <person name="Palmer J.M."/>
            <person name="Garnica D."/>
            <person name="Upadhyaya N."/>
            <person name="Rathjen J."/>
            <person name="Taylor J.M."/>
            <person name="Park R.F."/>
            <person name="Dodds P.N."/>
            <person name="Hirsch C.D."/>
            <person name="Kianian S.F."/>
            <person name="Figueroa M."/>
        </authorList>
    </citation>
    <scope>NUCLEOTIDE SEQUENCE [LARGE SCALE GENOMIC DNA]</scope>
    <source>
        <strain evidence="1">12NC29</strain>
        <strain evidence="2">12SD80</strain>
    </source>
</reference>
<evidence type="ECO:0000313" key="4">
    <source>
        <dbReference type="Proteomes" id="UP000235392"/>
    </source>
</evidence>
<name>A0A2N5UM85_9BASI</name>
<keyword evidence="3" id="KW-1185">Reference proteome</keyword>
<protein>
    <submittedName>
        <fullName evidence="1">Uncharacterized protein</fullName>
    </submittedName>
</protein>
<dbReference type="EMBL" id="PGCJ01000203">
    <property type="protein sequence ID" value="PLW38746.1"/>
    <property type="molecule type" value="Genomic_DNA"/>
</dbReference>
<gene>
    <name evidence="1" type="ORF">PCANC_19304</name>
    <name evidence="2" type="ORF">PCASD_06925</name>
</gene>
<proteinExistence type="predicted"/>
<dbReference type="AlphaFoldDB" id="A0A2N5UM85"/>
<evidence type="ECO:0000313" key="1">
    <source>
        <dbReference type="EMBL" id="PLW38746.1"/>
    </source>
</evidence>
<dbReference type="Proteomes" id="UP000235388">
    <property type="component" value="Unassembled WGS sequence"/>
</dbReference>
<dbReference type="Proteomes" id="UP000235392">
    <property type="component" value="Unassembled WGS sequence"/>
</dbReference>
<dbReference type="EMBL" id="PGCI01000052">
    <property type="protein sequence ID" value="PLW45026.1"/>
    <property type="molecule type" value="Genomic_DNA"/>
</dbReference>
<comment type="caution">
    <text evidence="1">The sequence shown here is derived from an EMBL/GenBank/DDBJ whole genome shotgun (WGS) entry which is preliminary data.</text>
</comment>
<organism evidence="1 3">
    <name type="scientific">Puccinia coronata f. sp. avenae</name>
    <dbReference type="NCBI Taxonomy" id="200324"/>
    <lineage>
        <taxon>Eukaryota</taxon>
        <taxon>Fungi</taxon>
        <taxon>Dikarya</taxon>
        <taxon>Basidiomycota</taxon>
        <taxon>Pucciniomycotina</taxon>
        <taxon>Pucciniomycetes</taxon>
        <taxon>Pucciniales</taxon>
        <taxon>Pucciniaceae</taxon>
        <taxon>Puccinia</taxon>
    </lineage>
</organism>
<sequence length="127" mass="13963">MLDGIKTPPPDPAEIDDLSLHCTFPGNHPSFPPPFAWHLQRQCLSAWTTWGLSGSIQRLVRRGACGTTKPHNLIKQPVANGPRSGYTSGRPQDGVLLVLHKSTRGWTASPQRPVIQTTVLDQPNARR</sequence>
<evidence type="ECO:0000313" key="3">
    <source>
        <dbReference type="Proteomes" id="UP000235388"/>
    </source>
</evidence>
<accession>A0A2N5UM85</accession>